<dbReference type="Proteomes" id="UP001570846">
    <property type="component" value="Unassembled WGS sequence"/>
</dbReference>
<dbReference type="OrthoDB" id="980419at2"/>
<proteinExistence type="predicted"/>
<dbReference type="Proteomes" id="UP000323866">
    <property type="component" value="Unassembled WGS sequence"/>
</dbReference>
<accession>A0A5M8QN41</accession>
<name>A0A5M8QN41_9BACT</name>
<comment type="caution">
    <text evidence="1">The sequence shown here is derived from an EMBL/GenBank/DDBJ whole genome shotgun (WGS) entry which is preliminary data.</text>
</comment>
<evidence type="ECO:0000313" key="1">
    <source>
        <dbReference type="EMBL" id="KAA6437499.1"/>
    </source>
</evidence>
<evidence type="ECO:0000313" key="4">
    <source>
        <dbReference type="Proteomes" id="UP001570846"/>
    </source>
</evidence>
<evidence type="ECO:0000313" key="2">
    <source>
        <dbReference type="EMBL" id="MFA1772861.1"/>
    </source>
</evidence>
<gene>
    <name evidence="2" type="ORF">ACD591_16285</name>
    <name evidence="1" type="ORF">FOE74_03070</name>
</gene>
<dbReference type="EMBL" id="JBGOGF010000009">
    <property type="protein sequence ID" value="MFA1772861.1"/>
    <property type="molecule type" value="Genomic_DNA"/>
</dbReference>
<dbReference type="EMBL" id="VKKZ01000010">
    <property type="protein sequence ID" value="KAA6437499.1"/>
    <property type="molecule type" value="Genomic_DNA"/>
</dbReference>
<keyword evidence="4" id="KW-1185">Reference proteome</keyword>
<organism evidence="1 3">
    <name type="scientific">Rufibacter glacialis</name>
    <dbReference type="NCBI Taxonomy" id="1259555"/>
    <lineage>
        <taxon>Bacteria</taxon>
        <taxon>Pseudomonadati</taxon>
        <taxon>Bacteroidota</taxon>
        <taxon>Cytophagia</taxon>
        <taxon>Cytophagales</taxon>
        <taxon>Hymenobacteraceae</taxon>
        <taxon>Rufibacter</taxon>
    </lineage>
</organism>
<reference evidence="2 4" key="3">
    <citation type="submission" date="2024-08" db="EMBL/GenBank/DDBJ databases">
        <authorList>
            <person name="Wei W."/>
        </authorList>
    </citation>
    <scope>NUCLEOTIDE SEQUENCE [LARGE SCALE GENOMIC DNA]</scope>
    <source>
        <strain evidence="2 4">XU2</strain>
    </source>
</reference>
<dbReference type="AlphaFoldDB" id="A0A5M8QN41"/>
<reference evidence="1 3" key="2">
    <citation type="submission" date="2019-09" db="EMBL/GenBank/DDBJ databases">
        <title>A bacterium isolated from glacier soil.</title>
        <authorList>
            <person name="Liu Q."/>
        </authorList>
    </citation>
    <scope>NUCLEOTIDE SEQUENCE [LARGE SCALE GENOMIC DNA]</scope>
    <source>
        <strain evidence="1 3">MDT1-10-3</strain>
    </source>
</reference>
<protein>
    <submittedName>
        <fullName evidence="1">Uncharacterized protein</fullName>
    </submittedName>
</protein>
<evidence type="ECO:0000313" key="3">
    <source>
        <dbReference type="Proteomes" id="UP000323866"/>
    </source>
</evidence>
<sequence>MTINERIKILINFYCGGNNSAFARKIGISAPLVGTYLPAEEGSSTSKRVSVPGYEQLFKILEAFPDVSAEWLIRGEGSMYLTTYQAQIVSGKSHKQYIEGITKNGYVDNLPYMLLPLKEMSGKDIRVFEVLNMDYIRPLHSNSFVIAQTSSFMNSFLVKGHPYVFVTKSTIYVGRFLEREDNKIYSQVGTPDTGGEQTRSVDVDELLELWEVRSAIISKFPLNVKISNVETASTEELINMKEWYEKRYPKMTKNDIIQTLIERVREIDNHIVMQEMSVTYLKRERSNMLLLMDVMGIARE</sequence>
<dbReference type="RefSeq" id="WP_149097121.1">
    <property type="nucleotide sequence ID" value="NZ_BMMG01000001.1"/>
</dbReference>
<reference evidence="1 3" key="1">
    <citation type="submission" date="2019-07" db="EMBL/GenBank/DDBJ databases">
        <authorList>
            <person name="Qu J.-H."/>
        </authorList>
    </citation>
    <scope>NUCLEOTIDE SEQUENCE [LARGE SCALE GENOMIC DNA]</scope>
    <source>
        <strain evidence="1 3">MDT1-10-3</strain>
    </source>
</reference>